<keyword evidence="2 5" id="KW-0808">Transferase</keyword>
<dbReference type="InterPro" id="IPR016181">
    <property type="entry name" value="Acyl_CoA_acyltransferase"/>
</dbReference>
<dbReference type="RefSeq" id="WP_095539061.1">
    <property type="nucleotide sequence ID" value="NZ_NSJB01000001.1"/>
</dbReference>
<dbReference type="FunFam" id="3.40.630.30:FF:000064">
    <property type="entry name" value="GNAT family acetyltransferase"/>
    <property type="match status" value="1"/>
</dbReference>
<feature type="domain" description="N-acetyltransferase" evidence="4">
    <location>
        <begin position="15"/>
        <end position="173"/>
    </location>
</feature>
<dbReference type="GO" id="GO:0008080">
    <property type="term" value="F:N-acetyltransferase activity"/>
    <property type="evidence" value="ECO:0007669"/>
    <property type="project" value="UniProtKB-ARBA"/>
</dbReference>
<dbReference type="Gene3D" id="3.40.630.30">
    <property type="match status" value="1"/>
</dbReference>
<evidence type="ECO:0000256" key="3">
    <source>
        <dbReference type="ARBA" id="ARBA00023315"/>
    </source>
</evidence>
<dbReference type="Proteomes" id="UP000218644">
    <property type="component" value="Unassembled WGS sequence"/>
</dbReference>
<keyword evidence="7" id="KW-1185">Reference proteome</keyword>
<dbReference type="EMBL" id="NSJD01000017">
    <property type="protein sequence ID" value="PAT39482.1"/>
    <property type="molecule type" value="Genomic_DNA"/>
</dbReference>
<dbReference type="InterPro" id="IPR051016">
    <property type="entry name" value="Diverse_Substrate_AcTransf"/>
</dbReference>
<dbReference type="PANTHER" id="PTHR10545:SF29">
    <property type="entry name" value="GH14572P-RELATED"/>
    <property type="match status" value="1"/>
</dbReference>
<dbReference type="Pfam" id="PF00583">
    <property type="entry name" value="Acetyltransf_1"/>
    <property type="match status" value="1"/>
</dbReference>
<dbReference type="InterPro" id="IPR000182">
    <property type="entry name" value="GNAT_dom"/>
</dbReference>
<sequence>MPSQSATTAAPAAQLHIREATPQDCALILRFIRELARYEKAEQAVQASEEQLQRTLFCAQPAVFALILQAGDEPMGFAVYFFNYSTWQGRHGLYLEDLYVTPEGRGLGGGKALLQHLARIALERDCGRFEWSVLDWNTPAIEFYERLDAQPQREWLRYRLSGAALQALAGQRT</sequence>
<comment type="similarity">
    <text evidence="1">Belongs to the acetyltransferase family.</text>
</comment>
<dbReference type="Proteomes" id="UP000218054">
    <property type="component" value="Unassembled WGS sequence"/>
</dbReference>
<dbReference type="EMBL" id="NSJB01000001">
    <property type="protein sequence ID" value="PAT38782.1"/>
    <property type="molecule type" value="Genomic_DNA"/>
</dbReference>
<comment type="caution">
    <text evidence="5">The sequence shown here is derived from an EMBL/GenBank/DDBJ whole genome shotgun (WGS) entry which is preliminary data.</text>
</comment>
<reference evidence="7 8" key="1">
    <citation type="submission" date="2017-08" db="EMBL/GenBank/DDBJ databases">
        <title>WGS of Clinical strains of the CDC Group NO-1 linked to zoonotic infections in humans.</title>
        <authorList>
            <person name="Bernier A.-M."/>
            <person name="Bernard K."/>
        </authorList>
    </citation>
    <scope>NUCLEOTIDE SEQUENCE [LARGE SCALE GENOMIC DNA]</scope>
    <source>
        <strain evidence="5 7">NML00-0135</strain>
        <strain evidence="6 8">NML79-0751</strain>
    </source>
</reference>
<name>A0A2A2AM39_9BURK</name>
<evidence type="ECO:0000256" key="2">
    <source>
        <dbReference type="ARBA" id="ARBA00022679"/>
    </source>
</evidence>
<dbReference type="SUPFAM" id="SSF55729">
    <property type="entry name" value="Acyl-CoA N-acyltransferases (Nat)"/>
    <property type="match status" value="1"/>
</dbReference>
<evidence type="ECO:0000313" key="6">
    <source>
        <dbReference type="EMBL" id="PAT39482.1"/>
    </source>
</evidence>
<organism evidence="5 7">
    <name type="scientific">Vandammella animalimorsus</name>
    <dbReference type="NCBI Taxonomy" id="2029117"/>
    <lineage>
        <taxon>Bacteria</taxon>
        <taxon>Pseudomonadati</taxon>
        <taxon>Pseudomonadota</taxon>
        <taxon>Betaproteobacteria</taxon>
        <taxon>Burkholderiales</taxon>
        <taxon>Comamonadaceae</taxon>
        <taxon>Vandammella</taxon>
    </lineage>
</organism>
<dbReference type="PANTHER" id="PTHR10545">
    <property type="entry name" value="DIAMINE N-ACETYLTRANSFERASE"/>
    <property type="match status" value="1"/>
</dbReference>
<dbReference type="PROSITE" id="PS51186">
    <property type="entry name" value="GNAT"/>
    <property type="match status" value="1"/>
</dbReference>
<accession>A0A2A2AP46</accession>
<gene>
    <name evidence="6" type="ORF">CK623_10060</name>
    <name evidence="5" type="ORF">CK625_03250</name>
</gene>
<evidence type="ECO:0000313" key="7">
    <source>
        <dbReference type="Proteomes" id="UP000218054"/>
    </source>
</evidence>
<proteinExistence type="inferred from homology"/>
<protein>
    <submittedName>
        <fullName evidence="5">GNAT family N-acetyltransferase</fullName>
    </submittedName>
</protein>
<dbReference type="CDD" id="cd04301">
    <property type="entry name" value="NAT_SF"/>
    <property type="match status" value="1"/>
</dbReference>
<dbReference type="AlphaFoldDB" id="A0A2A2AM39"/>
<evidence type="ECO:0000256" key="1">
    <source>
        <dbReference type="ARBA" id="ARBA00008694"/>
    </source>
</evidence>
<evidence type="ECO:0000313" key="8">
    <source>
        <dbReference type="Proteomes" id="UP000218644"/>
    </source>
</evidence>
<keyword evidence="3" id="KW-0012">Acyltransferase</keyword>
<accession>A0A2A2AM39</accession>
<evidence type="ECO:0000313" key="5">
    <source>
        <dbReference type="EMBL" id="PAT38782.1"/>
    </source>
</evidence>
<evidence type="ECO:0000259" key="4">
    <source>
        <dbReference type="PROSITE" id="PS51186"/>
    </source>
</evidence>